<dbReference type="Proteomes" id="UP000015480">
    <property type="component" value="Chromosome"/>
</dbReference>
<dbReference type="KEGG" id="pami:JCM7686_1048"/>
<dbReference type="AlphaFoldDB" id="S5XSQ8"/>
<dbReference type="RefSeq" id="WP_020949795.1">
    <property type="nucleotide sequence ID" value="NC_022041.1"/>
</dbReference>
<organism evidence="1 2">
    <name type="scientific">Paracoccus aminophilus JCM 7686</name>
    <dbReference type="NCBI Taxonomy" id="1367847"/>
    <lineage>
        <taxon>Bacteria</taxon>
        <taxon>Pseudomonadati</taxon>
        <taxon>Pseudomonadota</taxon>
        <taxon>Alphaproteobacteria</taxon>
        <taxon>Rhodobacterales</taxon>
        <taxon>Paracoccaceae</taxon>
        <taxon>Paracoccus</taxon>
    </lineage>
</organism>
<sequence>MIPALSHPQASLTKAAPEQERDFATIALSRHQSAQGPVLQRFRDGRVEIDSGNGPVVGYPATTPATPKPRFVWLPLFGGFH</sequence>
<accession>S5XSQ8</accession>
<evidence type="ECO:0000313" key="2">
    <source>
        <dbReference type="Proteomes" id="UP000015480"/>
    </source>
</evidence>
<dbReference type="eggNOG" id="ENOG50313JY">
    <property type="taxonomic scope" value="Bacteria"/>
</dbReference>
<dbReference type="EMBL" id="CP006650">
    <property type="protein sequence ID" value="AGT08157.1"/>
    <property type="molecule type" value="Genomic_DNA"/>
</dbReference>
<keyword evidence="2" id="KW-1185">Reference proteome</keyword>
<evidence type="ECO:0000313" key="1">
    <source>
        <dbReference type="EMBL" id="AGT08157.1"/>
    </source>
</evidence>
<gene>
    <name evidence="1" type="ORF">JCM7686_1048</name>
</gene>
<dbReference type="PATRIC" id="fig|1367847.3.peg.1011"/>
<reference evidence="1 2" key="1">
    <citation type="journal article" date="2014" name="BMC Genomics">
        <title>Architecture and functions of a multipartite genome of the methylotrophic bacterium Paracoccus aminophilus JCM 7686, containing primary and secondary chromids.</title>
        <authorList>
            <person name="Dziewit L."/>
            <person name="Czarnecki J."/>
            <person name="Wibberg D."/>
            <person name="Radlinska M."/>
            <person name="Mrozek P."/>
            <person name="Szymczak M."/>
            <person name="Schluter A."/>
            <person name="Puhler A."/>
            <person name="Bartosik D."/>
        </authorList>
    </citation>
    <scope>NUCLEOTIDE SEQUENCE [LARGE SCALE GENOMIC DNA]</scope>
    <source>
        <strain evidence="1">JCM 7686</strain>
    </source>
</reference>
<name>S5XSQ8_PARAH</name>
<dbReference type="HOGENOM" id="CLU_2570662_0_0_5"/>
<protein>
    <submittedName>
        <fullName evidence="1">Uncharacterized protein</fullName>
    </submittedName>
</protein>
<proteinExistence type="predicted"/>